<dbReference type="SMART" id="SM00382">
    <property type="entry name" value="AAA"/>
    <property type="match status" value="1"/>
</dbReference>
<evidence type="ECO:0000256" key="4">
    <source>
        <dbReference type="ARBA" id="ARBA00022741"/>
    </source>
</evidence>
<dbReference type="PROSITE" id="PS50929">
    <property type="entry name" value="ABC_TM1F"/>
    <property type="match status" value="1"/>
</dbReference>
<evidence type="ECO:0000256" key="6">
    <source>
        <dbReference type="ARBA" id="ARBA00022989"/>
    </source>
</evidence>
<dbReference type="InterPro" id="IPR011527">
    <property type="entry name" value="ABC1_TM_dom"/>
</dbReference>
<reference evidence="11 12" key="1">
    <citation type="journal article" date="2016" name="Nat. Commun.">
        <title>Thousands of microbial genomes shed light on interconnected biogeochemical processes in an aquifer system.</title>
        <authorList>
            <person name="Anantharaman K."/>
            <person name="Brown C.T."/>
            <person name="Hug L.A."/>
            <person name="Sharon I."/>
            <person name="Castelle C.J."/>
            <person name="Probst A.J."/>
            <person name="Thomas B.C."/>
            <person name="Singh A."/>
            <person name="Wilkins M.J."/>
            <person name="Karaoz U."/>
            <person name="Brodie E.L."/>
            <person name="Williams K.H."/>
            <person name="Hubbard S.S."/>
            <person name="Banfield J.F."/>
        </authorList>
    </citation>
    <scope>NUCLEOTIDE SEQUENCE [LARGE SCALE GENOMIC DNA]</scope>
</reference>
<comment type="subcellular location">
    <subcellularLocation>
        <location evidence="1">Cell membrane</location>
        <topology evidence="1">Multi-pass membrane protein</topology>
    </subcellularLocation>
</comment>
<feature type="domain" description="ABC transporter" evidence="9">
    <location>
        <begin position="351"/>
        <end position="586"/>
    </location>
</feature>
<dbReference type="Proteomes" id="UP000178603">
    <property type="component" value="Unassembled WGS sequence"/>
</dbReference>
<dbReference type="GO" id="GO:0005886">
    <property type="term" value="C:plasma membrane"/>
    <property type="evidence" value="ECO:0007669"/>
    <property type="project" value="UniProtKB-SubCell"/>
</dbReference>
<feature type="transmembrane region" description="Helical" evidence="8">
    <location>
        <begin position="257"/>
        <end position="281"/>
    </location>
</feature>
<dbReference type="FunFam" id="3.40.50.300:FF:000287">
    <property type="entry name" value="Multidrug ABC transporter ATP-binding protein"/>
    <property type="match status" value="1"/>
</dbReference>
<keyword evidence="7 8" id="KW-0472">Membrane</keyword>
<evidence type="ECO:0000256" key="7">
    <source>
        <dbReference type="ARBA" id="ARBA00023136"/>
    </source>
</evidence>
<dbReference type="GO" id="GO:0005524">
    <property type="term" value="F:ATP binding"/>
    <property type="evidence" value="ECO:0007669"/>
    <property type="project" value="UniProtKB-KW"/>
</dbReference>
<dbReference type="Gene3D" id="1.20.1560.10">
    <property type="entry name" value="ABC transporter type 1, transmembrane domain"/>
    <property type="match status" value="1"/>
</dbReference>
<feature type="transmembrane region" description="Helical" evidence="8">
    <location>
        <begin position="173"/>
        <end position="193"/>
    </location>
</feature>
<dbReference type="PROSITE" id="PS00211">
    <property type="entry name" value="ABC_TRANSPORTER_1"/>
    <property type="match status" value="1"/>
</dbReference>
<dbReference type="InterPro" id="IPR039421">
    <property type="entry name" value="Type_1_exporter"/>
</dbReference>
<dbReference type="InterPro" id="IPR036640">
    <property type="entry name" value="ABC1_TM_sf"/>
</dbReference>
<dbReference type="GO" id="GO:0016887">
    <property type="term" value="F:ATP hydrolysis activity"/>
    <property type="evidence" value="ECO:0007669"/>
    <property type="project" value="InterPro"/>
</dbReference>
<dbReference type="PROSITE" id="PS50893">
    <property type="entry name" value="ABC_TRANSPORTER_2"/>
    <property type="match status" value="1"/>
</dbReference>
<dbReference type="AlphaFoldDB" id="A0A1F8ART3"/>
<dbReference type="Pfam" id="PF00005">
    <property type="entry name" value="ABC_tran"/>
    <property type="match status" value="1"/>
</dbReference>
<organism evidence="11 12">
    <name type="scientific">Candidatus Woesebacteria bacterium RIFCSPHIGHO2_12_FULL_41_24</name>
    <dbReference type="NCBI Taxonomy" id="1802510"/>
    <lineage>
        <taxon>Bacteria</taxon>
        <taxon>Candidatus Woeseibacteriota</taxon>
    </lineage>
</organism>
<dbReference type="InterPro" id="IPR027417">
    <property type="entry name" value="P-loop_NTPase"/>
</dbReference>
<evidence type="ECO:0000259" key="10">
    <source>
        <dbReference type="PROSITE" id="PS50929"/>
    </source>
</evidence>
<evidence type="ECO:0000256" key="2">
    <source>
        <dbReference type="ARBA" id="ARBA00022448"/>
    </source>
</evidence>
<comment type="caution">
    <text evidence="11">The sequence shown here is derived from an EMBL/GenBank/DDBJ whole genome shotgun (WGS) entry which is preliminary data.</text>
</comment>
<dbReference type="EMBL" id="MGGW01000017">
    <property type="protein sequence ID" value="OGM54219.1"/>
    <property type="molecule type" value="Genomic_DNA"/>
</dbReference>
<evidence type="ECO:0000313" key="12">
    <source>
        <dbReference type="Proteomes" id="UP000178603"/>
    </source>
</evidence>
<evidence type="ECO:0000256" key="8">
    <source>
        <dbReference type="SAM" id="Phobius"/>
    </source>
</evidence>
<evidence type="ECO:0000256" key="3">
    <source>
        <dbReference type="ARBA" id="ARBA00022692"/>
    </source>
</evidence>
<dbReference type="InterPro" id="IPR003439">
    <property type="entry name" value="ABC_transporter-like_ATP-bd"/>
</dbReference>
<keyword evidence="2" id="KW-0813">Transport</keyword>
<accession>A0A1F8ART3</accession>
<sequence length="591" mass="67883">MFIQKTRVGFLLSKNMYKMLKTFYHFYASRRLVFIFFIFLVISSAILGSLTPYFYKLFVDSISLQQFNKLLLLLVIYIFVRVIDLIIHTLSFYVGDIHLALPSSANARTAIFKHIQDLDFAFHVRKSTGSLISVFKRGDGAFWNLSHQLHYKILNILVSFVVMLYFFSRLNLLITVTSVISFLVTIIAAKIWITYHIKLRNAANTEEDKVSAIIVDNMIGYETVKLFSNEAWEYHRLKNEFRIWLSKNFNYLFSYRVFDITIGSFVNISILAGIALALILVSGSKLGVGDFVLVVAFIESFHAKVWDLIWGFREIAKSYTDIQKYFGILDNEVQIKDPVNEKKLTIIKGEIEFSGVYFAYEKNTREALKNVNLKIREGQTVALVGRSGSGKTTLVKLLMRFYDVSRGKITIDDINIKNLSKSRLRSFIGVVPQEPILFNHSIKYNISYGRPRASLKEIVSAARMANIAEFIETLPKKYETQVGERGVKLSGGQKQRLAIARMILADPEIIIFDEATSQLDSESERLIQDAIWRVTANKTTIIIAHRLSTVMKADKIIVMDNGKIVEIGSHRELLARKKSLYRRFWNLQIKL</sequence>
<proteinExistence type="predicted"/>
<dbReference type="Gene3D" id="3.40.50.300">
    <property type="entry name" value="P-loop containing nucleotide triphosphate hydrolases"/>
    <property type="match status" value="1"/>
</dbReference>
<dbReference type="InterPro" id="IPR017871">
    <property type="entry name" value="ABC_transporter-like_CS"/>
</dbReference>
<dbReference type="GO" id="GO:0140359">
    <property type="term" value="F:ABC-type transporter activity"/>
    <property type="evidence" value="ECO:0007669"/>
    <property type="project" value="InterPro"/>
</dbReference>
<evidence type="ECO:0008006" key="13">
    <source>
        <dbReference type="Google" id="ProtNLM"/>
    </source>
</evidence>
<keyword evidence="4" id="KW-0547">Nucleotide-binding</keyword>
<feature type="domain" description="ABC transmembrane type-1" evidence="10">
    <location>
        <begin position="35"/>
        <end position="317"/>
    </location>
</feature>
<dbReference type="PANTHER" id="PTHR24221">
    <property type="entry name" value="ATP-BINDING CASSETTE SUB-FAMILY B"/>
    <property type="match status" value="1"/>
</dbReference>
<gene>
    <name evidence="11" type="ORF">A3E44_00880</name>
</gene>
<protein>
    <recommendedName>
        <fullName evidence="13">ABC transporter ATP-binding protein</fullName>
    </recommendedName>
</protein>
<dbReference type="PANTHER" id="PTHR24221:SF503">
    <property type="entry name" value="MITOCHONDRIAL POTASSIUM CHANNEL ATP-BINDING SUBUNIT"/>
    <property type="match status" value="1"/>
</dbReference>
<feature type="transmembrane region" description="Helical" evidence="8">
    <location>
        <begin position="72"/>
        <end position="94"/>
    </location>
</feature>
<dbReference type="SUPFAM" id="SSF90123">
    <property type="entry name" value="ABC transporter transmembrane region"/>
    <property type="match status" value="1"/>
</dbReference>
<evidence type="ECO:0000256" key="1">
    <source>
        <dbReference type="ARBA" id="ARBA00004651"/>
    </source>
</evidence>
<keyword evidence="5" id="KW-0067">ATP-binding</keyword>
<dbReference type="InterPro" id="IPR003593">
    <property type="entry name" value="AAA+_ATPase"/>
</dbReference>
<feature type="transmembrane region" description="Helical" evidence="8">
    <location>
        <begin position="149"/>
        <end position="167"/>
    </location>
</feature>
<dbReference type="SUPFAM" id="SSF52540">
    <property type="entry name" value="P-loop containing nucleoside triphosphate hydrolases"/>
    <property type="match status" value="1"/>
</dbReference>
<evidence type="ECO:0000259" key="9">
    <source>
        <dbReference type="PROSITE" id="PS50893"/>
    </source>
</evidence>
<dbReference type="Pfam" id="PF00664">
    <property type="entry name" value="ABC_membrane"/>
    <property type="match status" value="1"/>
</dbReference>
<evidence type="ECO:0000313" key="11">
    <source>
        <dbReference type="EMBL" id="OGM54219.1"/>
    </source>
</evidence>
<keyword evidence="3 8" id="KW-0812">Transmembrane</keyword>
<name>A0A1F8ART3_9BACT</name>
<keyword evidence="6 8" id="KW-1133">Transmembrane helix</keyword>
<evidence type="ECO:0000256" key="5">
    <source>
        <dbReference type="ARBA" id="ARBA00022840"/>
    </source>
</evidence>